<feature type="chain" id="PRO_5020703759" description="Secreted protein" evidence="1">
    <location>
        <begin position="24"/>
        <end position="83"/>
    </location>
</feature>
<organism evidence="2 3">
    <name type="scientific">Leptospira ognonensis</name>
    <dbReference type="NCBI Taxonomy" id="2484945"/>
    <lineage>
        <taxon>Bacteria</taxon>
        <taxon>Pseudomonadati</taxon>
        <taxon>Spirochaetota</taxon>
        <taxon>Spirochaetia</taxon>
        <taxon>Leptospirales</taxon>
        <taxon>Leptospiraceae</taxon>
        <taxon>Leptospira</taxon>
    </lineage>
</organism>
<protein>
    <recommendedName>
        <fullName evidence="4">Secreted protein</fullName>
    </recommendedName>
</protein>
<dbReference type="OrthoDB" id="341048at2"/>
<dbReference type="AlphaFoldDB" id="A0A4R9JY89"/>
<keyword evidence="1" id="KW-0732">Signal</keyword>
<dbReference type="RefSeq" id="WP_135624210.1">
    <property type="nucleotide sequence ID" value="NZ_RQGD01000034.1"/>
</dbReference>
<accession>A0A4R9JY89</accession>
<evidence type="ECO:0000313" key="2">
    <source>
        <dbReference type="EMBL" id="TGL58191.1"/>
    </source>
</evidence>
<sequence>MRKNLSGLFITFAVFMLACNLYAKATADMASEIMVPFDPNKKKVGEECKTSDECQKHHECVKTDEKGICTAPPRPKLPPGAVT</sequence>
<name>A0A4R9JY89_9LEPT</name>
<feature type="signal peptide" evidence="1">
    <location>
        <begin position="1"/>
        <end position="23"/>
    </location>
</feature>
<proteinExistence type="predicted"/>
<reference evidence="2" key="1">
    <citation type="journal article" date="2019" name="PLoS Negl. Trop. Dis.">
        <title>Revisiting the worldwide diversity of Leptospira species in the environment.</title>
        <authorList>
            <person name="Vincent A.T."/>
            <person name="Schiettekatte O."/>
            <person name="Bourhy P."/>
            <person name="Veyrier F.J."/>
            <person name="Picardeau M."/>
        </authorList>
    </citation>
    <scope>NUCLEOTIDE SEQUENCE [LARGE SCALE GENOMIC DNA]</scope>
    <source>
        <strain evidence="2">201702476</strain>
    </source>
</reference>
<dbReference type="EMBL" id="RQGD01000034">
    <property type="protein sequence ID" value="TGL58191.1"/>
    <property type="molecule type" value="Genomic_DNA"/>
</dbReference>
<dbReference type="PROSITE" id="PS51257">
    <property type="entry name" value="PROKAR_LIPOPROTEIN"/>
    <property type="match status" value="1"/>
</dbReference>
<evidence type="ECO:0000313" key="3">
    <source>
        <dbReference type="Proteomes" id="UP000297693"/>
    </source>
</evidence>
<keyword evidence="3" id="KW-1185">Reference proteome</keyword>
<evidence type="ECO:0000256" key="1">
    <source>
        <dbReference type="SAM" id="SignalP"/>
    </source>
</evidence>
<comment type="caution">
    <text evidence="2">The sequence shown here is derived from an EMBL/GenBank/DDBJ whole genome shotgun (WGS) entry which is preliminary data.</text>
</comment>
<evidence type="ECO:0008006" key="4">
    <source>
        <dbReference type="Google" id="ProtNLM"/>
    </source>
</evidence>
<dbReference type="Proteomes" id="UP000297693">
    <property type="component" value="Unassembled WGS sequence"/>
</dbReference>
<gene>
    <name evidence="2" type="ORF">EHQ58_12495</name>
</gene>